<gene>
    <name evidence="3" type="ORF">Msi02_37590</name>
</gene>
<dbReference type="RefSeq" id="WP_204049529.1">
    <property type="nucleotide sequence ID" value="NZ_BOOF01000019.1"/>
</dbReference>
<reference evidence="3 4" key="1">
    <citation type="submission" date="2021-01" db="EMBL/GenBank/DDBJ databases">
        <title>Whole genome shotgun sequence of Microbispora siamensis NBRC 104113.</title>
        <authorList>
            <person name="Komaki H."/>
            <person name="Tamura T."/>
        </authorList>
    </citation>
    <scope>NUCLEOTIDE SEQUENCE [LARGE SCALE GENOMIC DNA]</scope>
    <source>
        <strain evidence="3 4">NBRC 104113</strain>
    </source>
</reference>
<proteinExistence type="predicted"/>
<feature type="signal peptide" evidence="2">
    <location>
        <begin position="1"/>
        <end position="30"/>
    </location>
</feature>
<dbReference type="EMBL" id="BOOF01000019">
    <property type="protein sequence ID" value="GIH62942.1"/>
    <property type="molecule type" value="Genomic_DNA"/>
</dbReference>
<sequence>MTRRRSCLLTAVVVAGIGAGLAAFPATANADGIDTSPVRPDAPQSSDRLAELEVLKRPAPAPRPIAPEDLPLNEKDKASASLQRSSEAVSAVAAADVWCGSWLSDPGAVELQSVNSPLDLDGVYYYPNSWGPFKWQNNDGIAPDGKRYAWTKMYETVMGEFYNYPDKRVTTGWWDNSNNPHFCGWGSNLYRNVYSTNEAYSAGIRKDQATFVRAHGYVYDSGWLYTSHKTAY</sequence>
<protein>
    <recommendedName>
        <fullName evidence="5">Secreted protein</fullName>
    </recommendedName>
</protein>
<evidence type="ECO:0000256" key="2">
    <source>
        <dbReference type="SAM" id="SignalP"/>
    </source>
</evidence>
<accession>A0ABQ4GNE0</accession>
<dbReference type="Proteomes" id="UP000660454">
    <property type="component" value="Unassembled WGS sequence"/>
</dbReference>
<keyword evidence="4" id="KW-1185">Reference proteome</keyword>
<evidence type="ECO:0000313" key="4">
    <source>
        <dbReference type="Proteomes" id="UP000660454"/>
    </source>
</evidence>
<feature type="chain" id="PRO_5045947437" description="Secreted protein" evidence="2">
    <location>
        <begin position="31"/>
        <end position="232"/>
    </location>
</feature>
<evidence type="ECO:0000313" key="3">
    <source>
        <dbReference type="EMBL" id="GIH62942.1"/>
    </source>
</evidence>
<evidence type="ECO:0008006" key="5">
    <source>
        <dbReference type="Google" id="ProtNLM"/>
    </source>
</evidence>
<evidence type="ECO:0000256" key="1">
    <source>
        <dbReference type="SAM" id="MobiDB-lite"/>
    </source>
</evidence>
<comment type="caution">
    <text evidence="3">The sequence shown here is derived from an EMBL/GenBank/DDBJ whole genome shotgun (WGS) entry which is preliminary data.</text>
</comment>
<name>A0ABQ4GNE0_9ACTN</name>
<feature type="region of interest" description="Disordered" evidence="1">
    <location>
        <begin position="58"/>
        <end position="78"/>
    </location>
</feature>
<organism evidence="3 4">
    <name type="scientific">Microbispora siamensis</name>
    <dbReference type="NCBI Taxonomy" id="564413"/>
    <lineage>
        <taxon>Bacteria</taxon>
        <taxon>Bacillati</taxon>
        <taxon>Actinomycetota</taxon>
        <taxon>Actinomycetes</taxon>
        <taxon>Streptosporangiales</taxon>
        <taxon>Streptosporangiaceae</taxon>
        <taxon>Microbispora</taxon>
    </lineage>
</organism>
<keyword evidence="2" id="KW-0732">Signal</keyword>